<proteinExistence type="inferred from homology"/>
<feature type="domain" description="ANKLE2 third alpha/beta" evidence="6">
    <location>
        <begin position="225"/>
        <end position="355"/>
    </location>
</feature>
<keyword evidence="2" id="KW-0132">Cell division</keyword>
<evidence type="ECO:0000313" key="7">
    <source>
        <dbReference type="EnsemblMetazoa" id="AMAM016320-PA"/>
    </source>
</evidence>
<dbReference type="GO" id="GO:0051721">
    <property type="term" value="F:protein phosphatase 2A binding"/>
    <property type="evidence" value="ECO:0007669"/>
    <property type="project" value="TreeGrafter"/>
</dbReference>
<dbReference type="EnsemblMetazoa" id="AMAM016320-RA">
    <property type="protein sequence ID" value="AMAM016320-PA"/>
    <property type="gene ID" value="AMAM016320"/>
</dbReference>
<dbReference type="InterPro" id="IPR056237">
    <property type="entry name" value="ANKLE2_3rd"/>
</dbReference>
<protein>
    <recommendedName>
        <fullName evidence="6">ANKLE2 third alpha/beta domain-containing protein</fullName>
    </recommendedName>
</protein>
<dbReference type="InterPro" id="IPR002110">
    <property type="entry name" value="Ankyrin_rpt"/>
</dbReference>
<dbReference type="GO" id="GO:0051301">
    <property type="term" value="P:cell division"/>
    <property type="evidence" value="ECO:0007669"/>
    <property type="project" value="UniProtKB-KW"/>
</dbReference>
<reference evidence="8" key="1">
    <citation type="submission" date="2013-09" db="EMBL/GenBank/DDBJ databases">
        <title>The Genome Sequence of Anopheles maculatus species B.</title>
        <authorList>
            <consortium name="The Broad Institute Genomics Platform"/>
            <person name="Neafsey D.E."/>
            <person name="Besansky N."/>
            <person name="Howell P."/>
            <person name="Walton C."/>
            <person name="Young S.K."/>
            <person name="Zeng Q."/>
            <person name="Gargeya S."/>
            <person name="Fitzgerald M."/>
            <person name="Haas B."/>
            <person name="Abouelleil A."/>
            <person name="Allen A.W."/>
            <person name="Alvarado L."/>
            <person name="Arachchi H.M."/>
            <person name="Berlin A.M."/>
            <person name="Chapman S.B."/>
            <person name="Gainer-Dewar J."/>
            <person name="Goldberg J."/>
            <person name="Griggs A."/>
            <person name="Gujja S."/>
            <person name="Hansen M."/>
            <person name="Howarth C."/>
            <person name="Imamovic A."/>
            <person name="Ireland A."/>
            <person name="Larimer J."/>
            <person name="McCowan C."/>
            <person name="Murphy C."/>
            <person name="Pearson M."/>
            <person name="Poon T.W."/>
            <person name="Priest M."/>
            <person name="Roberts A."/>
            <person name="Saif S."/>
            <person name="Shea T."/>
            <person name="Sisk P."/>
            <person name="Sykes S."/>
            <person name="Wortman J."/>
            <person name="Nusbaum C."/>
            <person name="Birren B."/>
        </authorList>
    </citation>
    <scope>NUCLEOTIDE SEQUENCE [LARGE SCALE GENOMIC DNA]</scope>
    <source>
        <strain evidence="8">maculatus3</strain>
    </source>
</reference>
<organism evidence="7 8">
    <name type="scientific">Anopheles maculatus</name>
    <dbReference type="NCBI Taxonomy" id="74869"/>
    <lineage>
        <taxon>Eukaryota</taxon>
        <taxon>Metazoa</taxon>
        <taxon>Ecdysozoa</taxon>
        <taxon>Arthropoda</taxon>
        <taxon>Hexapoda</taxon>
        <taxon>Insecta</taxon>
        <taxon>Pterygota</taxon>
        <taxon>Neoptera</taxon>
        <taxon>Endopterygota</taxon>
        <taxon>Diptera</taxon>
        <taxon>Nematocera</taxon>
        <taxon>Culicoidea</taxon>
        <taxon>Culicidae</taxon>
        <taxon>Anophelinae</taxon>
        <taxon>Anopheles</taxon>
        <taxon>Anopheles maculatus group</taxon>
    </lineage>
</organism>
<dbReference type="AlphaFoldDB" id="A0A182SZ24"/>
<dbReference type="Pfam" id="PF00023">
    <property type="entry name" value="Ank"/>
    <property type="match status" value="1"/>
</dbReference>
<dbReference type="Gene3D" id="1.25.40.20">
    <property type="entry name" value="Ankyrin repeat-containing domain"/>
    <property type="match status" value="1"/>
</dbReference>
<evidence type="ECO:0000256" key="3">
    <source>
        <dbReference type="ARBA" id="ARBA00023043"/>
    </source>
</evidence>
<evidence type="ECO:0000256" key="4">
    <source>
        <dbReference type="ARBA" id="ARBA00023306"/>
    </source>
</evidence>
<name>A0A182SZ24_9DIPT</name>
<feature type="chain" id="PRO_5008136275" description="ANKLE2 third alpha/beta domain-containing protein" evidence="5">
    <location>
        <begin position="32"/>
        <end position="450"/>
    </location>
</feature>
<dbReference type="GO" id="GO:0005783">
    <property type="term" value="C:endoplasmic reticulum"/>
    <property type="evidence" value="ECO:0007669"/>
    <property type="project" value="TreeGrafter"/>
</dbReference>
<evidence type="ECO:0000256" key="5">
    <source>
        <dbReference type="SAM" id="SignalP"/>
    </source>
</evidence>
<dbReference type="Proteomes" id="UP000075901">
    <property type="component" value="Unassembled WGS sequence"/>
</dbReference>
<comment type="similarity">
    <text evidence="1">Belongs to the ANKLE2 family.</text>
</comment>
<keyword evidence="3" id="KW-0040">ANK repeat</keyword>
<dbReference type="PANTHER" id="PTHR12349:SF4">
    <property type="entry name" value="ANKYRIN REPEAT AND LEM DOMAIN-CONTAINING PROTEIN 2"/>
    <property type="match status" value="1"/>
</dbReference>
<feature type="signal peptide" evidence="5">
    <location>
        <begin position="1"/>
        <end position="31"/>
    </location>
</feature>
<dbReference type="InterPro" id="IPR036770">
    <property type="entry name" value="Ankyrin_rpt-contain_sf"/>
</dbReference>
<accession>A0A182SZ24</accession>
<keyword evidence="5" id="KW-0732">Signal</keyword>
<reference evidence="7" key="2">
    <citation type="submission" date="2020-05" db="UniProtKB">
        <authorList>
            <consortium name="EnsemblMetazoa"/>
        </authorList>
    </citation>
    <scope>IDENTIFICATION</scope>
    <source>
        <strain evidence="7">maculatus3</strain>
    </source>
</reference>
<dbReference type="PANTHER" id="PTHR12349">
    <property type="entry name" value="ANKYRIN REPEAT AND LEM DOMAIN-CONTAINING PROTEIN 2"/>
    <property type="match status" value="1"/>
</dbReference>
<evidence type="ECO:0000256" key="2">
    <source>
        <dbReference type="ARBA" id="ARBA00022618"/>
    </source>
</evidence>
<keyword evidence="8" id="KW-1185">Reference proteome</keyword>
<dbReference type="SUPFAM" id="SSF48403">
    <property type="entry name" value="Ankyrin repeat"/>
    <property type="match status" value="1"/>
</dbReference>
<sequence length="450" mass="51845">MTQCRYSSLIGFVVVLCFFFCFAFFAELANAFPCFDTGNTWRAFGYAFPSQYPAFTFNTIELFKTAIEVGDLQRVNHMIGTFRELLINSQNRPRQHNRNSEHWLHLAARNGQWEVCALILNTIRSPFYYRWVKQMTTVALRHCPPGLLYYYLNGANRSLEETPLHLAAKHGFPRVVAILIIYPQCLSVRNKSGQLPADINAYYTRIEPGNIADRITISELLRCNYYVPLMRTEITMEMPTVGEPFAREDLTSVVLQHHRLSPPRFIKAYAGPMSHCQALAFHGQWSYAQQLSVHYPKTSHTGAQGPVTDTDQEISATIRLTAMNPGSFGLTRPYNAMERIGRYLSRHHNVQWVEYWMFLRMGFDLNTRFGLQLLERYLATRRNRISQDSIEPRYAIGANLDEPENISAMVALFTTDLDSRNYPCICMWRAAMFEAHGTAMFQETVAMDML</sequence>
<dbReference type="Pfam" id="PF24567">
    <property type="entry name" value="ANKLE2_3rd"/>
    <property type="match status" value="1"/>
</dbReference>
<evidence type="ECO:0000313" key="8">
    <source>
        <dbReference type="Proteomes" id="UP000075901"/>
    </source>
</evidence>
<evidence type="ECO:0000256" key="1">
    <source>
        <dbReference type="ARBA" id="ARBA00007597"/>
    </source>
</evidence>
<dbReference type="VEuPathDB" id="VectorBase:AMAM016320"/>
<evidence type="ECO:0000259" key="6">
    <source>
        <dbReference type="Pfam" id="PF24567"/>
    </source>
</evidence>
<keyword evidence="4" id="KW-0131">Cell cycle</keyword>